<reference evidence="2 3" key="1">
    <citation type="submission" date="2014-08" db="EMBL/GenBank/DDBJ databases">
        <authorList>
            <person name="Chen Y.-H."/>
        </authorList>
    </citation>
    <scope>NUCLEOTIDE SEQUENCE [LARGE SCALE GENOMIC DNA]</scope>
</reference>
<dbReference type="EMBL" id="CCRK01000002">
    <property type="protein sequence ID" value="CDZ45411.1"/>
    <property type="molecule type" value="Genomic_DNA"/>
</dbReference>
<sequence length="258" mass="28573">MNYPSIRGEKGKGEMAVRTVYLTRPLHLHRQALPEHTVDEPQASWLHSKYATCRVSAGHGPNRQRTRHRANCGIRTSHKAPVRRAWLFYRKLELLHARAARGLRDHYRIRTATGSAALPVPCNIIVIAIRCADVRVVEMSRGGGQSCTRATAGAIIAALVAALISPIISTIVTPIIVIRALDPHATFSEFKFEPLGSGRRRLNADADKQGRYARQQSELFRFHCFSPATVISQISRAKMNGSITSSVRSRIIAFGVHA</sequence>
<protein>
    <submittedName>
        <fullName evidence="2">Uncharacterized protein</fullName>
    </submittedName>
</protein>
<gene>
    <name evidence="2" type="ORF">NGAL_HAMBI1189_08480</name>
</gene>
<evidence type="ECO:0000313" key="2">
    <source>
        <dbReference type="EMBL" id="CDZ45411.1"/>
    </source>
</evidence>
<evidence type="ECO:0000313" key="3">
    <source>
        <dbReference type="Proteomes" id="UP000039660"/>
    </source>
</evidence>
<evidence type="ECO:0000256" key="1">
    <source>
        <dbReference type="SAM" id="Phobius"/>
    </source>
</evidence>
<feature type="transmembrane region" description="Helical" evidence="1">
    <location>
        <begin position="155"/>
        <end position="181"/>
    </location>
</feature>
<dbReference type="Proteomes" id="UP000039660">
    <property type="component" value="Unassembled WGS sequence"/>
</dbReference>
<dbReference type="AlphaFoldDB" id="A0A0T7GDP1"/>
<keyword evidence="1" id="KW-1133">Transmembrane helix</keyword>
<keyword evidence="1" id="KW-0812">Transmembrane</keyword>
<keyword evidence="1" id="KW-0472">Membrane</keyword>
<organism evidence="2 3">
    <name type="scientific">Neorhizobium galegae bv. officinalis</name>
    <dbReference type="NCBI Taxonomy" id="323656"/>
    <lineage>
        <taxon>Bacteria</taxon>
        <taxon>Pseudomonadati</taxon>
        <taxon>Pseudomonadota</taxon>
        <taxon>Alphaproteobacteria</taxon>
        <taxon>Hyphomicrobiales</taxon>
        <taxon>Rhizobiaceae</taxon>
        <taxon>Rhizobium/Agrobacterium group</taxon>
        <taxon>Neorhizobium</taxon>
    </lineage>
</organism>
<proteinExistence type="predicted"/>
<name>A0A0T7GDP1_NEOGA</name>
<accession>A0A0T7GDP1</accession>